<feature type="region of interest" description="Disordered" evidence="1">
    <location>
        <begin position="1"/>
        <end position="36"/>
    </location>
</feature>
<dbReference type="Proteomes" id="UP000552097">
    <property type="component" value="Unassembled WGS sequence"/>
</dbReference>
<name>A0A7W9HEX7_9PSEU</name>
<accession>A0A7W9HEX7</accession>
<evidence type="ECO:0000313" key="2">
    <source>
        <dbReference type="EMBL" id="MBB5801022.1"/>
    </source>
</evidence>
<dbReference type="AlphaFoldDB" id="A0A7W9HEX7"/>
<evidence type="ECO:0000313" key="3">
    <source>
        <dbReference type="Proteomes" id="UP000552097"/>
    </source>
</evidence>
<sequence>MTGTATKIRHTATEVEQTENVNSAAFGGTSGEPLVS</sequence>
<proteinExistence type="predicted"/>
<protein>
    <submittedName>
        <fullName evidence="2">Uncharacterized protein</fullName>
    </submittedName>
</protein>
<evidence type="ECO:0000256" key="1">
    <source>
        <dbReference type="SAM" id="MobiDB-lite"/>
    </source>
</evidence>
<organism evidence="2 3">
    <name type="scientific">Saccharothrix ecbatanensis</name>
    <dbReference type="NCBI Taxonomy" id="1105145"/>
    <lineage>
        <taxon>Bacteria</taxon>
        <taxon>Bacillati</taxon>
        <taxon>Actinomycetota</taxon>
        <taxon>Actinomycetes</taxon>
        <taxon>Pseudonocardiales</taxon>
        <taxon>Pseudonocardiaceae</taxon>
        <taxon>Saccharothrix</taxon>
    </lineage>
</organism>
<keyword evidence="3" id="KW-1185">Reference proteome</keyword>
<reference evidence="2 3" key="1">
    <citation type="submission" date="2020-08" db="EMBL/GenBank/DDBJ databases">
        <title>Sequencing the genomes of 1000 actinobacteria strains.</title>
        <authorList>
            <person name="Klenk H.-P."/>
        </authorList>
    </citation>
    <scope>NUCLEOTIDE SEQUENCE [LARGE SCALE GENOMIC DNA]</scope>
    <source>
        <strain evidence="2 3">DSM 45486</strain>
    </source>
</reference>
<dbReference type="EMBL" id="JACHMO010000001">
    <property type="protein sequence ID" value="MBB5801022.1"/>
    <property type="molecule type" value="Genomic_DNA"/>
</dbReference>
<comment type="caution">
    <text evidence="2">The sequence shown here is derived from an EMBL/GenBank/DDBJ whole genome shotgun (WGS) entry which is preliminary data.</text>
</comment>
<gene>
    <name evidence="2" type="ORF">F4560_000790</name>
</gene>
<feature type="compositionally biased region" description="Polar residues" evidence="1">
    <location>
        <begin position="14"/>
        <end position="23"/>
    </location>
</feature>